<sequence length="72" mass="8068">MYLHRNSWRSCTLEPLFTILISISIELKKSKETPKTRTIKNGNPGTGGSKEKLLSRKPSKPPKKACSFPSHS</sequence>
<accession>A0A2P2PJJ9</accession>
<reference evidence="2" key="1">
    <citation type="submission" date="2018-02" db="EMBL/GenBank/DDBJ databases">
        <title>Rhizophora mucronata_Transcriptome.</title>
        <authorList>
            <person name="Meera S.P."/>
            <person name="Sreeshan A."/>
            <person name="Augustine A."/>
        </authorList>
    </citation>
    <scope>NUCLEOTIDE SEQUENCE</scope>
    <source>
        <tissue evidence="2">Leaf</tissue>
    </source>
</reference>
<protein>
    <submittedName>
        <fullName evidence="2">Uncharacterized protein</fullName>
    </submittedName>
</protein>
<feature type="region of interest" description="Disordered" evidence="1">
    <location>
        <begin position="31"/>
        <end position="72"/>
    </location>
</feature>
<dbReference type="AlphaFoldDB" id="A0A2P2PJJ9"/>
<organism evidence="2">
    <name type="scientific">Rhizophora mucronata</name>
    <name type="common">Asiatic mangrove</name>
    <dbReference type="NCBI Taxonomy" id="61149"/>
    <lineage>
        <taxon>Eukaryota</taxon>
        <taxon>Viridiplantae</taxon>
        <taxon>Streptophyta</taxon>
        <taxon>Embryophyta</taxon>
        <taxon>Tracheophyta</taxon>
        <taxon>Spermatophyta</taxon>
        <taxon>Magnoliopsida</taxon>
        <taxon>eudicotyledons</taxon>
        <taxon>Gunneridae</taxon>
        <taxon>Pentapetalae</taxon>
        <taxon>rosids</taxon>
        <taxon>fabids</taxon>
        <taxon>Malpighiales</taxon>
        <taxon>Rhizophoraceae</taxon>
        <taxon>Rhizophora</taxon>
    </lineage>
</organism>
<name>A0A2P2PJJ9_RHIMU</name>
<evidence type="ECO:0000313" key="2">
    <source>
        <dbReference type="EMBL" id="MBX54887.1"/>
    </source>
</evidence>
<proteinExistence type="predicted"/>
<evidence type="ECO:0000256" key="1">
    <source>
        <dbReference type="SAM" id="MobiDB-lite"/>
    </source>
</evidence>
<dbReference type="EMBL" id="GGEC01074403">
    <property type="protein sequence ID" value="MBX54887.1"/>
    <property type="molecule type" value="Transcribed_RNA"/>
</dbReference>